<reference evidence="2 3" key="1">
    <citation type="journal article" date="2016" name="Int. J. Mol. Sci.">
        <title>Comparative genomics of the extreme acidophile Acidithiobacillus thiooxidans reveals intraspecific divergence and niche adaptation.</title>
        <authorList>
            <person name="Zhang X."/>
            <person name="Feng X."/>
            <person name="Tao J."/>
            <person name="Ma L."/>
            <person name="Xiao Y."/>
            <person name="Liang Y."/>
            <person name="Liu X."/>
            <person name="Yin H."/>
        </authorList>
    </citation>
    <scope>NUCLEOTIDE SEQUENCE [LARGE SCALE GENOMIC DNA]</scope>
    <source>
        <strain evidence="2 3">A02</strain>
    </source>
</reference>
<sequence>MENTSEIIGVRQFGDGSTAVLYSNGKISITQNAVPAAQIAEWRAKAKRTAGLQMQRLRKTLNAAALRILAGRSAAIMMYEKAHRVEKQQQPFVHRPTHAPAKRRQKGGSSRSSAKSGDSNGDPDPDDALVPDHMASDPRILEYGETDKSSFRLIRKAIFGFQIKNPSSRQRAAINFYTEAFCHTVRVLLNDQKFAKLDIDQKQDAEQGITVFLLQKLASKHDFQKNPNPNIKKIFFSYFWKPADVLEKTHGSKRLPTCPLAIYERAQKPTLPKLRETTADVELQAAEIQTKIESTASGYTFVKAIPSEAFRMQRREVKEQAHRDLQDGRKKSVKQIAFAGPTTTPDDAEIDAIDALADDSLRPDYLYAAKIEEKMRRVQEAKIEVEIAPVGREAEGDGKPKLNLPRDYFPHLCDLDEEKLRERLPTIIKVLSDFGFTRGDVRSLLATRAIDKFGKYPNQEKYQLILDIFDQVPTQRPGKGKKSAGGVA</sequence>
<proteinExistence type="predicted"/>
<protein>
    <submittedName>
        <fullName evidence="2">Uncharacterized protein</fullName>
    </submittedName>
</protein>
<evidence type="ECO:0000256" key="1">
    <source>
        <dbReference type="SAM" id="MobiDB-lite"/>
    </source>
</evidence>
<organism evidence="2 3">
    <name type="scientific">Acidithiobacillus thiooxidans</name>
    <name type="common">Thiobacillus thiooxidans</name>
    <dbReference type="NCBI Taxonomy" id="930"/>
    <lineage>
        <taxon>Bacteria</taxon>
        <taxon>Pseudomonadati</taxon>
        <taxon>Pseudomonadota</taxon>
        <taxon>Acidithiobacillia</taxon>
        <taxon>Acidithiobacillales</taxon>
        <taxon>Acidithiobacillaceae</taxon>
        <taxon>Acidithiobacillus</taxon>
    </lineage>
</organism>
<dbReference type="EMBL" id="LWSA01000028">
    <property type="protein sequence ID" value="OCX76220.1"/>
    <property type="molecule type" value="Genomic_DNA"/>
</dbReference>
<evidence type="ECO:0000313" key="2">
    <source>
        <dbReference type="EMBL" id="OCX76220.1"/>
    </source>
</evidence>
<feature type="region of interest" description="Disordered" evidence="1">
    <location>
        <begin position="85"/>
        <end position="133"/>
    </location>
</feature>
<comment type="caution">
    <text evidence="2">The sequence shown here is derived from an EMBL/GenBank/DDBJ whole genome shotgun (WGS) entry which is preliminary data.</text>
</comment>
<dbReference type="Proteomes" id="UP000094893">
    <property type="component" value="Unassembled WGS sequence"/>
</dbReference>
<dbReference type="AlphaFoldDB" id="A0A1C2JM29"/>
<name>A0A1C2JM29_ACITH</name>
<feature type="compositionally biased region" description="Low complexity" evidence="1">
    <location>
        <begin position="107"/>
        <end position="120"/>
    </location>
</feature>
<accession>A0A1C2JM29</accession>
<feature type="compositionally biased region" description="Basic residues" evidence="1">
    <location>
        <begin position="95"/>
        <end position="106"/>
    </location>
</feature>
<gene>
    <name evidence="2" type="ORF">A6P07_02695</name>
</gene>
<evidence type="ECO:0000313" key="3">
    <source>
        <dbReference type="Proteomes" id="UP000094893"/>
    </source>
</evidence>